<dbReference type="Pfam" id="PF00650">
    <property type="entry name" value="CRAL_TRIO"/>
    <property type="match status" value="1"/>
</dbReference>
<dbReference type="KEGG" id="btab:109041342"/>
<protein>
    <recommendedName>
        <fullName evidence="1">CRAL-TRIO domain-containing protein</fullName>
    </recommendedName>
</protein>
<dbReference type="PROSITE" id="PS50191">
    <property type="entry name" value="CRAL_TRIO"/>
    <property type="match status" value="1"/>
</dbReference>
<evidence type="ECO:0000313" key="2">
    <source>
        <dbReference type="EMBL" id="CAH0381126.1"/>
    </source>
</evidence>
<dbReference type="Proteomes" id="UP001152759">
    <property type="component" value="Chromosome 1"/>
</dbReference>
<feature type="domain" description="CRAL-TRIO" evidence="1">
    <location>
        <begin position="126"/>
        <end position="231"/>
    </location>
</feature>
<evidence type="ECO:0000259" key="1">
    <source>
        <dbReference type="PROSITE" id="PS50191"/>
    </source>
</evidence>
<dbReference type="InterPro" id="IPR001251">
    <property type="entry name" value="CRAL-TRIO_dom"/>
</dbReference>
<dbReference type="PANTHER" id="PTHR10174:SF213">
    <property type="entry name" value="CRAL-TRIO DOMAIN-CONTAINING PROTEIN"/>
    <property type="match status" value="1"/>
</dbReference>
<proteinExistence type="predicted"/>
<dbReference type="SMART" id="SM00516">
    <property type="entry name" value="SEC14"/>
    <property type="match status" value="1"/>
</dbReference>
<organism evidence="2 3">
    <name type="scientific">Bemisia tabaci</name>
    <name type="common">Sweetpotato whitefly</name>
    <name type="synonym">Aleurodes tabaci</name>
    <dbReference type="NCBI Taxonomy" id="7038"/>
    <lineage>
        <taxon>Eukaryota</taxon>
        <taxon>Metazoa</taxon>
        <taxon>Ecdysozoa</taxon>
        <taxon>Arthropoda</taxon>
        <taxon>Hexapoda</taxon>
        <taxon>Insecta</taxon>
        <taxon>Pterygota</taxon>
        <taxon>Neoptera</taxon>
        <taxon>Paraneoptera</taxon>
        <taxon>Hemiptera</taxon>
        <taxon>Sternorrhyncha</taxon>
        <taxon>Aleyrodoidea</taxon>
        <taxon>Aleyrodidae</taxon>
        <taxon>Aleyrodinae</taxon>
        <taxon>Bemisia</taxon>
    </lineage>
</organism>
<reference evidence="2" key="1">
    <citation type="submission" date="2021-12" db="EMBL/GenBank/DDBJ databases">
        <authorList>
            <person name="King R."/>
        </authorList>
    </citation>
    <scope>NUCLEOTIDE SEQUENCE</scope>
</reference>
<dbReference type="Gene3D" id="1.20.5.1200">
    <property type="entry name" value="Alpha-tocopherol transfer"/>
    <property type="match status" value="1"/>
</dbReference>
<dbReference type="PRINTS" id="PR00180">
    <property type="entry name" value="CRETINALDHBP"/>
</dbReference>
<gene>
    <name evidence="2" type="ORF">BEMITA_LOCUS805</name>
</gene>
<accession>A0A9P0EYH1</accession>
<dbReference type="Gene3D" id="3.40.525.10">
    <property type="entry name" value="CRAL-TRIO lipid binding domain"/>
    <property type="match status" value="1"/>
</dbReference>
<sequence length="282" mass="32280">MASDLDAFDEIKLWLNSLPDTELSDEEIKVFLHSCYGNCTDTKRCIEVYHSSRRELPEVFANRDPRDPSIQQFFKCFQIILSKERTDENFAVILIRATNPSVEYFDIASLFKAYFMTVDTLILEDPYCEGLILVFDVAGSSVSHLRKLNFGVLRKCIKYLEEGMPIRTKGLHVVNLTFVMVKIIQLVKTFLKSNRDDMTFFHSSSKLETLYSAVPQRCLPGEYGGTLGSSEDLNNKNIERLIEYREHLLEGKMRLSAIAKRDNGQGKSSCEDQASLEQLCIE</sequence>
<keyword evidence="3" id="KW-1185">Reference proteome</keyword>
<dbReference type="CDD" id="cd00170">
    <property type="entry name" value="SEC14"/>
    <property type="match status" value="1"/>
</dbReference>
<name>A0A9P0EYH1_BEMTA</name>
<evidence type="ECO:0000313" key="3">
    <source>
        <dbReference type="Proteomes" id="UP001152759"/>
    </source>
</evidence>
<dbReference type="SUPFAM" id="SSF52087">
    <property type="entry name" value="CRAL/TRIO domain"/>
    <property type="match status" value="1"/>
</dbReference>
<dbReference type="AlphaFoldDB" id="A0A9P0EYH1"/>
<dbReference type="GO" id="GO:1902936">
    <property type="term" value="F:phosphatidylinositol bisphosphate binding"/>
    <property type="evidence" value="ECO:0007669"/>
    <property type="project" value="TreeGrafter"/>
</dbReference>
<dbReference type="InterPro" id="IPR036865">
    <property type="entry name" value="CRAL-TRIO_dom_sf"/>
</dbReference>
<dbReference type="GO" id="GO:0016020">
    <property type="term" value="C:membrane"/>
    <property type="evidence" value="ECO:0007669"/>
    <property type="project" value="TreeGrafter"/>
</dbReference>
<dbReference type="PANTHER" id="PTHR10174">
    <property type="entry name" value="ALPHA-TOCOPHEROL TRANSFER PROTEIN-RELATED"/>
    <property type="match status" value="1"/>
</dbReference>
<dbReference type="EMBL" id="OU963862">
    <property type="protein sequence ID" value="CAH0381126.1"/>
    <property type="molecule type" value="Genomic_DNA"/>
</dbReference>